<dbReference type="AlphaFoldDB" id="A0A934NAE9"/>
<evidence type="ECO:0000313" key="2">
    <source>
        <dbReference type="Proteomes" id="UP000614410"/>
    </source>
</evidence>
<sequence>MATSGGGGGGEIRVDPAALLAVAQRLHAEAGGTAQVLAASGRAGASGCPEVDAAMTNFEGQWTRQVQMLSQTTEAFAAAVASAAADYQHTDAAVMPGAGP</sequence>
<name>A0A934NAE9_9BACT</name>
<organism evidence="1 2">
    <name type="scientific">Candidatus Amunia macphersoniae</name>
    <dbReference type="NCBI Taxonomy" id="3127014"/>
    <lineage>
        <taxon>Bacteria</taxon>
        <taxon>Bacillati</taxon>
        <taxon>Candidatus Dormiibacterota</taxon>
        <taxon>Candidatus Dormibacteria</taxon>
        <taxon>Candidatus Aeolococcales</taxon>
        <taxon>Candidatus Aeolococcaceae</taxon>
        <taxon>Candidatus Amunia</taxon>
    </lineage>
</organism>
<evidence type="ECO:0000313" key="1">
    <source>
        <dbReference type="EMBL" id="MBJ7610072.1"/>
    </source>
</evidence>
<dbReference type="EMBL" id="JAEKNN010000054">
    <property type="protein sequence ID" value="MBJ7610072.1"/>
    <property type="molecule type" value="Genomic_DNA"/>
</dbReference>
<gene>
    <name evidence="1" type="ORF">JF887_11680</name>
</gene>
<dbReference type="Proteomes" id="UP000614410">
    <property type="component" value="Unassembled WGS sequence"/>
</dbReference>
<proteinExistence type="predicted"/>
<comment type="caution">
    <text evidence="1">The sequence shown here is derived from an EMBL/GenBank/DDBJ whole genome shotgun (WGS) entry which is preliminary data.</text>
</comment>
<protein>
    <submittedName>
        <fullName evidence="1">Uncharacterized protein</fullName>
    </submittedName>
</protein>
<reference evidence="1 2" key="1">
    <citation type="submission" date="2020-10" db="EMBL/GenBank/DDBJ databases">
        <title>Ca. Dormibacterota MAGs.</title>
        <authorList>
            <person name="Montgomery K."/>
        </authorList>
    </citation>
    <scope>NUCLEOTIDE SEQUENCE [LARGE SCALE GENOMIC DNA]</scope>
    <source>
        <strain evidence="1">Mitchell_Peninsula_5</strain>
    </source>
</reference>
<accession>A0A934NAE9</accession>